<proteinExistence type="predicted"/>
<dbReference type="PROSITE" id="PS00211">
    <property type="entry name" value="ABC_TRANSPORTER_1"/>
    <property type="match status" value="1"/>
</dbReference>
<dbReference type="PANTHER" id="PTHR42794">
    <property type="entry name" value="HEMIN IMPORT ATP-BINDING PROTEIN HMUV"/>
    <property type="match status" value="1"/>
</dbReference>
<dbReference type="PROSITE" id="PS50893">
    <property type="entry name" value="ABC_TRANSPORTER_2"/>
    <property type="match status" value="1"/>
</dbReference>
<dbReference type="AlphaFoldDB" id="A0A5B8RTN7"/>
<dbReference type="Gene3D" id="3.40.50.300">
    <property type="entry name" value="P-loop containing nucleotide triphosphate hydrolases"/>
    <property type="match status" value="1"/>
</dbReference>
<sequence length="266" mass="27765">MLQASALDCQRGARTVLRGVSLELHPGEVLGVLGANGAGKSTLLATLAGELTPAGGTVRLQGRALAQWSAAALARRRAVLPQSPALAFDLGVHEVVRMGAYPFPELAPAALAALADEALALTGAGHLAGRRHGALSGGEQQRVQFARVVVQLLACRTPGEYRALLLDEPTASLDPRHQIALLGAVRSLAHTHGVAALVVLHDVNLAAAWCDRLLLLGAGRVQGQGAPREVLSVANLQAVYDLTARVLDHPDRPGQPWVLFQPQDGS</sequence>
<dbReference type="SMART" id="SM00382">
    <property type="entry name" value="AAA"/>
    <property type="match status" value="1"/>
</dbReference>
<evidence type="ECO:0000313" key="9">
    <source>
        <dbReference type="Proteomes" id="UP000321199"/>
    </source>
</evidence>
<organism evidence="8 9">
    <name type="scientific">Comamonas flocculans</name>
    <dbReference type="NCBI Taxonomy" id="2597701"/>
    <lineage>
        <taxon>Bacteria</taxon>
        <taxon>Pseudomonadati</taxon>
        <taxon>Pseudomonadota</taxon>
        <taxon>Betaproteobacteria</taxon>
        <taxon>Burkholderiales</taxon>
        <taxon>Comamonadaceae</taxon>
        <taxon>Comamonas</taxon>
    </lineage>
</organism>
<evidence type="ECO:0000256" key="2">
    <source>
        <dbReference type="ARBA" id="ARBA00022475"/>
    </source>
</evidence>
<evidence type="ECO:0000256" key="1">
    <source>
        <dbReference type="ARBA" id="ARBA00022448"/>
    </source>
</evidence>
<evidence type="ECO:0000256" key="4">
    <source>
        <dbReference type="ARBA" id="ARBA00022840"/>
    </source>
</evidence>
<dbReference type="OrthoDB" id="5296765at2"/>
<evidence type="ECO:0000313" key="8">
    <source>
        <dbReference type="EMBL" id="QEA12840.1"/>
    </source>
</evidence>
<evidence type="ECO:0000256" key="3">
    <source>
        <dbReference type="ARBA" id="ARBA00022741"/>
    </source>
</evidence>
<reference evidence="8 9" key="1">
    <citation type="submission" date="2019-07" db="EMBL/GenBank/DDBJ databases">
        <title>Complete genome sequence of Comamonas sp. NLF 7-7 isolated from livestock.</title>
        <authorList>
            <person name="Kim D.H."/>
            <person name="Kim J.G."/>
        </authorList>
    </citation>
    <scope>NUCLEOTIDE SEQUENCE [LARGE SCALE GENOMIC DNA]</scope>
    <source>
        <strain evidence="8 9">NLF 7-7</strain>
    </source>
</reference>
<dbReference type="NCBIfam" id="NF010068">
    <property type="entry name" value="PRK13548.1"/>
    <property type="match status" value="1"/>
</dbReference>
<comment type="function">
    <text evidence="6">Part of the ABC transporter complex HmuTUV involved in hemin import. Responsible for energy coupling to the transport system.</text>
</comment>
<dbReference type="InterPro" id="IPR027417">
    <property type="entry name" value="P-loop_NTPase"/>
</dbReference>
<dbReference type="CDD" id="cd03214">
    <property type="entry name" value="ABC_Iron-Siderophores_B12_Hemin"/>
    <property type="match status" value="1"/>
</dbReference>
<dbReference type="EMBL" id="CP042344">
    <property type="protein sequence ID" value="QEA12840.1"/>
    <property type="molecule type" value="Genomic_DNA"/>
</dbReference>
<dbReference type="Pfam" id="PF00005">
    <property type="entry name" value="ABC_tran"/>
    <property type="match status" value="1"/>
</dbReference>
<keyword evidence="5" id="KW-1278">Translocase</keyword>
<feature type="domain" description="ABC transporter" evidence="7">
    <location>
        <begin position="2"/>
        <end position="243"/>
    </location>
</feature>
<dbReference type="SUPFAM" id="SSF52540">
    <property type="entry name" value="P-loop containing nucleoside triphosphate hydrolases"/>
    <property type="match status" value="1"/>
</dbReference>
<keyword evidence="9" id="KW-1185">Reference proteome</keyword>
<keyword evidence="4 8" id="KW-0067">ATP-binding</keyword>
<dbReference type="KEGG" id="cof:FOZ74_07260"/>
<evidence type="ECO:0000256" key="6">
    <source>
        <dbReference type="ARBA" id="ARBA00037066"/>
    </source>
</evidence>
<keyword evidence="2" id="KW-1003">Cell membrane</keyword>
<evidence type="ECO:0000256" key="5">
    <source>
        <dbReference type="ARBA" id="ARBA00022967"/>
    </source>
</evidence>
<gene>
    <name evidence="8" type="ORF">FOZ74_07260</name>
</gene>
<dbReference type="Proteomes" id="UP000321199">
    <property type="component" value="Chromosome"/>
</dbReference>
<dbReference type="GO" id="GO:0016887">
    <property type="term" value="F:ATP hydrolysis activity"/>
    <property type="evidence" value="ECO:0007669"/>
    <property type="project" value="InterPro"/>
</dbReference>
<accession>A0A5B8RTN7</accession>
<dbReference type="PANTHER" id="PTHR42794:SF1">
    <property type="entry name" value="HEMIN IMPORT ATP-BINDING PROTEIN HMUV"/>
    <property type="match status" value="1"/>
</dbReference>
<protein>
    <submittedName>
        <fullName evidence="8">Heme ABC transporter ATP-binding protein</fullName>
    </submittedName>
</protein>
<evidence type="ECO:0000259" key="7">
    <source>
        <dbReference type="PROSITE" id="PS50893"/>
    </source>
</evidence>
<name>A0A5B8RTN7_9BURK</name>
<keyword evidence="3" id="KW-0547">Nucleotide-binding</keyword>
<dbReference type="InterPro" id="IPR003439">
    <property type="entry name" value="ABC_transporter-like_ATP-bd"/>
</dbReference>
<keyword evidence="1" id="KW-0813">Transport</keyword>
<dbReference type="GO" id="GO:0005524">
    <property type="term" value="F:ATP binding"/>
    <property type="evidence" value="ECO:0007669"/>
    <property type="project" value="UniProtKB-KW"/>
</dbReference>
<dbReference type="InterPro" id="IPR017871">
    <property type="entry name" value="ABC_transporter-like_CS"/>
</dbReference>
<keyword evidence="2" id="KW-0472">Membrane</keyword>
<dbReference type="InterPro" id="IPR003593">
    <property type="entry name" value="AAA+_ATPase"/>
</dbReference>